<feature type="transmembrane region" description="Helical" evidence="8">
    <location>
        <begin position="134"/>
        <end position="156"/>
    </location>
</feature>
<dbReference type="PANTHER" id="PTHR21143">
    <property type="entry name" value="INVERTEBRATE GUSTATORY RECEPTOR"/>
    <property type="match status" value="1"/>
</dbReference>
<gene>
    <name evidence="9" type="primary">GR32a</name>
</gene>
<keyword evidence="5 8" id="KW-0472">Membrane</keyword>
<dbReference type="GO" id="GO:0030425">
    <property type="term" value="C:dendrite"/>
    <property type="evidence" value="ECO:0007669"/>
    <property type="project" value="TreeGrafter"/>
</dbReference>
<reference evidence="9" key="1">
    <citation type="submission" date="2018-08" db="EMBL/GenBank/DDBJ databases">
        <title>Identification and characterization of chemosensory genes in Apolygus lucorum based on head and antennal transcriptome analysis.</title>
        <authorList>
            <person name="An X."/>
            <person name="Liu D."/>
            <person name="Gao Y."/>
            <person name="Xiao Y."/>
            <person name="Khashaveh A."/>
            <person name="Zhang Y."/>
        </authorList>
    </citation>
    <scope>NUCLEOTIDE SEQUENCE</scope>
</reference>
<name>A0A7S5KKJ8_APOLU</name>
<dbReference type="GO" id="GO:0043025">
    <property type="term" value="C:neuronal cell body"/>
    <property type="evidence" value="ECO:0007669"/>
    <property type="project" value="TreeGrafter"/>
</dbReference>
<dbReference type="GO" id="GO:0005886">
    <property type="term" value="C:plasma membrane"/>
    <property type="evidence" value="ECO:0007669"/>
    <property type="project" value="UniProtKB-SubCell"/>
</dbReference>
<feature type="transmembrane region" description="Helical" evidence="8">
    <location>
        <begin position="340"/>
        <end position="360"/>
    </location>
</feature>
<accession>A0A7S5KKJ8</accession>
<evidence type="ECO:0000256" key="4">
    <source>
        <dbReference type="ARBA" id="ARBA00022989"/>
    </source>
</evidence>
<dbReference type="GO" id="GO:0008049">
    <property type="term" value="P:male courtship behavior"/>
    <property type="evidence" value="ECO:0007669"/>
    <property type="project" value="TreeGrafter"/>
</dbReference>
<dbReference type="GO" id="GO:0007165">
    <property type="term" value="P:signal transduction"/>
    <property type="evidence" value="ECO:0007669"/>
    <property type="project" value="UniProtKB-KW"/>
</dbReference>
<sequence length="364" mass="41230">MMGPKRGVAPHHVKVGSLFPGRDTKRTDLMTLLQMSKAFGLLPLDDGLNYSVMWIVYSIGFSVAFTFLSLGYKTYYMVDTDDFENNAWHKIIFYCRALVENIIIVSHLAQVLVHRKELPEVLKEIKKIGLRSTYARYFAPVGYLIIILNFVVIAVLEQNSSTSTRASLATAFCEVLCLIILVQFCAVLEVFKNEMDVLTSRISINQAKLEVLSDRRQVILEMAGSTNKVFSVQLLLICFKLFTDVIYFAYFTIIEIKEIATPKGNPIKVIRMPLYAVWQLFELYSISSSTEKLVESAENFNAELFQLMRDNKDLCKNKKLSLCLALKQTVNFTACGFFTLGYPLVTSIIAAATTYLVILVQFSL</sequence>
<comment type="subcellular location">
    <subcellularLocation>
        <location evidence="1 8">Cell membrane</location>
        <topology evidence="1 8">Multi-pass membrane protein</topology>
    </subcellularLocation>
</comment>
<dbReference type="InterPro" id="IPR013604">
    <property type="entry name" value="7TM_chemorcpt"/>
</dbReference>
<evidence type="ECO:0000256" key="8">
    <source>
        <dbReference type="RuleBase" id="RU363108"/>
    </source>
</evidence>
<protein>
    <recommendedName>
        <fullName evidence="8">Gustatory receptor</fullName>
    </recommendedName>
</protein>
<keyword evidence="7 8" id="KW-0807">Transducer</keyword>
<feature type="transmembrane region" description="Helical" evidence="8">
    <location>
        <begin position="232"/>
        <end position="253"/>
    </location>
</feature>
<comment type="similarity">
    <text evidence="8">Belongs to the insect chemoreceptor superfamily. Gustatory receptor (GR) family.</text>
</comment>
<evidence type="ECO:0000256" key="5">
    <source>
        <dbReference type="ARBA" id="ARBA00023136"/>
    </source>
</evidence>
<comment type="caution">
    <text evidence="8">Lacks conserved residue(s) required for the propagation of feature annotation.</text>
</comment>
<dbReference type="PANTHER" id="PTHR21143:SF133">
    <property type="entry name" value="GUSTATORY AND PHEROMONE RECEPTOR 32A-RELATED"/>
    <property type="match status" value="1"/>
</dbReference>
<evidence type="ECO:0000256" key="6">
    <source>
        <dbReference type="ARBA" id="ARBA00023170"/>
    </source>
</evidence>
<comment type="function">
    <text evidence="8">Gustatory receptor which mediates acceptance or avoidance behavior, depending on its substrates.</text>
</comment>
<organism evidence="9">
    <name type="scientific">Apolygus lucorum</name>
    <name type="common">Small green plant bug</name>
    <name type="synonym">Lygocoris lucorum</name>
    <dbReference type="NCBI Taxonomy" id="248454"/>
    <lineage>
        <taxon>Eukaryota</taxon>
        <taxon>Metazoa</taxon>
        <taxon>Ecdysozoa</taxon>
        <taxon>Arthropoda</taxon>
        <taxon>Hexapoda</taxon>
        <taxon>Insecta</taxon>
        <taxon>Pterygota</taxon>
        <taxon>Neoptera</taxon>
        <taxon>Paraneoptera</taxon>
        <taxon>Hemiptera</taxon>
        <taxon>Heteroptera</taxon>
        <taxon>Panheteroptera</taxon>
        <taxon>Cimicomorpha</taxon>
        <taxon>Miridae</taxon>
        <taxon>Mirini</taxon>
        <taxon>Apolygus</taxon>
    </lineage>
</organism>
<dbReference type="Pfam" id="PF08395">
    <property type="entry name" value="7tm_7"/>
    <property type="match status" value="1"/>
</dbReference>
<evidence type="ECO:0000256" key="3">
    <source>
        <dbReference type="ARBA" id="ARBA00022692"/>
    </source>
</evidence>
<dbReference type="GO" id="GO:0030424">
    <property type="term" value="C:axon"/>
    <property type="evidence" value="ECO:0007669"/>
    <property type="project" value="TreeGrafter"/>
</dbReference>
<dbReference type="EMBL" id="MH781738">
    <property type="protein sequence ID" value="QFU27934.1"/>
    <property type="molecule type" value="mRNA"/>
</dbReference>
<keyword evidence="2 8" id="KW-1003">Cell membrane</keyword>
<feature type="transmembrane region" description="Helical" evidence="8">
    <location>
        <begin position="52"/>
        <end position="71"/>
    </location>
</feature>
<evidence type="ECO:0000256" key="1">
    <source>
        <dbReference type="ARBA" id="ARBA00004651"/>
    </source>
</evidence>
<keyword evidence="3 8" id="KW-0812">Transmembrane</keyword>
<dbReference type="AlphaFoldDB" id="A0A7S5KKJ8"/>
<evidence type="ECO:0000313" key="9">
    <source>
        <dbReference type="EMBL" id="QFU27934.1"/>
    </source>
</evidence>
<feature type="transmembrane region" description="Helical" evidence="8">
    <location>
        <begin position="91"/>
        <end position="113"/>
    </location>
</feature>
<feature type="transmembrane region" description="Helical" evidence="8">
    <location>
        <begin position="168"/>
        <end position="191"/>
    </location>
</feature>
<dbReference type="GO" id="GO:0007635">
    <property type="term" value="P:chemosensory behavior"/>
    <property type="evidence" value="ECO:0007669"/>
    <property type="project" value="TreeGrafter"/>
</dbReference>
<keyword evidence="4 8" id="KW-1133">Transmembrane helix</keyword>
<evidence type="ECO:0000256" key="7">
    <source>
        <dbReference type="ARBA" id="ARBA00023224"/>
    </source>
</evidence>
<proteinExistence type="evidence at transcript level"/>
<keyword evidence="6 8" id="KW-0675">Receptor</keyword>
<dbReference type="GO" id="GO:0050909">
    <property type="term" value="P:sensory perception of taste"/>
    <property type="evidence" value="ECO:0007669"/>
    <property type="project" value="InterPro"/>
</dbReference>
<evidence type="ECO:0000256" key="2">
    <source>
        <dbReference type="ARBA" id="ARBA00022475"/>
    </source>
</evidence>